<feature type="non-terminal residue" evidence="2">
    <location>
        <position position="173"/>
    </location>
</feature>
<feature type="region of interest" description="Disordered" evidence="1">
    <location>
        <begin position="1"/>
        <end position="23"/>
    </location>
</feature>
<protein>
    <submittedName>
        <fullName evidence="2">Uncharacterized protein</fullName>
    </submittedName>
</protein>
<feature type="region of interest" description="Disordered" evidence="1">
    <location>
        <begin position="76"/>
        <end position="173"/>
    </location>
</feature>
<accession>A0A0L0F6X3</accession>
<evidence type="ECO:0000313" key="3">
    <source>
        <dbReference type="Proteomes" id="UP000054560"/>
    </source>
</evidence>
<name>A0A0L0F6X3_9EUKA</name>
<reference evidence="2 3" key="1">
    <citation type="submission" date="2011-02" db="EMBL/GenBank/DDBJ databases">
        <title>The Genome Sequence of Sphaeroforma arctica JP610.</title>
        <authorList>
            <consortium name="The Broad Institute Genome Sequencing Platform"/>
            <person name="Russ C."/>
            <person name="Cuomo C."/>
            <person name="Young S.K."/>
            <person name="Zeng Q."/>
            <person name="Gargeya S."/>
            <person name="Alvarado L."/>
            <person name="Berlin A."/>
            <person name="Chapman S.B."/>
            <person name="Chen Z."/>
            <person name="Freedman E."/>
            <person name="Gellesch M."/>
            <person name="Goldberg J."/>
            <person name="Griggs A."/>
            <person name="Gujja S."/>
            <person name="Heilman E."/>
            <person name="Heiman D."/>
            <person name="Howarth C."/>
            <person name="Mehta T."/>
            <person name="Neiman D."/>
            <person name="Pearson M."/>
            <person name="Roberts A."/>
            <person name="Saif S."/>
            <person name="Shea T."/>
            <person name="Shenoy N."/>
            <person name="Sisk P."/>
            <person name="Stolte C."/>
            <person name="Sykes S."/>
            <person name="White J."/>
            <person name="Yandava C."/>
            <person name="Burger G."/>
            <person name="Gray M.W."/>
            <person name="Holland P.W.H."/>
            <person name="King N."/>
            <person name="Lang F.B.F."/>
            <person name="Roger A.J."/>
            <person name="Ruiz-Trillo I."/>
            <person name="Haas B."/>
            <person name="Nusbaum C."/>
            <person name="Birren B."/>
        </authorList>
    </citation>
    <scope>NUCLEOTIDE SEQUENCE [LARGE SCALE GENOMIC DNA]</scope>
    <source>
        <strain evidence="2 3">JP610</strain>
    </source>
</reference>
<dbReference type="Proteomes" id="UP000054560">
    <property type="component" value="Unassembled WGS sequence"/>
</dbReference>
<dbReference type="AlphaFoldDB" id="A0A0L0F6X3"/>
<dbReference type="RefSeq" id="XP_014146384.1">
    <property type="nucleotide sequence ID" value="XM_014290909.1"/>
</dbReference>
<evidence type="ECO:0000256" key="1">
    <source>
        <dbReference type="SAM" id="MobiDB-lite"/>
    </source>
</evidence>
<gene>
    <name evidence="2" type="ORF">SARC_14960</name>
</gene>
<proteinExistence type="predicted"/>
<keyword evidence="3" id="KW-1185">Reference proteome</keyword>
<organism evidence="2 3">
    <name type="scientific">Sphaeroforma arctica JP610</name>
    <dbReference type="NCBI Taxonomy" id="667725"/>
    <lineage>
        <taxon>Eukaryota</taxon>
        <taxon>Ichthyosporea</taxon>
        <taxon>Ichthyophonida</taxon>
        <taxon>Sphaeroforma</taxon>
    </lineage>
</organism>
<sequence>MKQSSLRTAFVPRKRASNDPRASVHVATKRLVDTSANKTSSLAQIDIDIDANQTNIQLPADINEDTSLEIGTCRKRTDVNGGGVGVDGDDVRPRMGEASTGLEMEADGSVARERLETTGSEPGIGRRVPPEMSTKTKRRKAKSKGDGTLKAWLSSASVSSAGVPKKRTTTDSL</sequence>
<dbReference type="EMBL" id="KQ246972">
    <property type="protein sequence ID" value="KNC72482.1"/>
    <property type="molecule type" value="Genomic_DNA"/>
</dbReference>
<dbReference type="GeneID" id="25915464"/>
<evidence type="ECO:0000313" key="2">
    <source>
        <dbReference type="EMBL" id="KNC72482.1"/>
    </source>
</evidence>